<organism evidence="3 4">
    <name type="scientific">Daphnia pulex</name>
    <name type="common">Water flea</name>
    <dbReference type="NCBI Taxonomy" id="6669"/>
    <lineage>
        <taxon>Eukaryota</taxon>
        <taxon>Metazoa</taxon>
        <taxon>Ecdysozoa</taxon>
        <taxon>Arthropoda</taxon>
        <taxon>Crustacea</taxon>
        <taxon>Branchiopoda</taxon>
        <taxon>Diplostraca</taxon>
        <taxon>Cladocera</taxon>
        <taxon>Anomopoda</taxon>
        <taxon>Daphniidae</taxon>
        <taxon>Daphnia</taxon>
    </lineage>
</organism>
<gene>
    <name evidence="3" type="ORF">DAPPUDRAFT_319150</name>
</gene>
<comment type="similarity">
    <text evidence="1">Belongs to the FAM135 family.</text>
</comment>
<evidence type="ECO:0000313" key="4">
    <source>
        <dbReference type="Proteomes" id="UP000000305"/>
    </source>
</evidence>
<feature type="domain" description="DUF676" evidence="2">
    <location>
        <begin position="52"/>
        <end position="245"/>
    </location>
</feature>
<name>E9GKU7_DAPPU</name>
<keyword evidence="4" id="KW-1185">Reference proteome</keyword>
<dbReference type="Gene3D" id="3.40.50.1820">
    <property type="entry name" value="alpha/beta hydrolase"/>
    <property type="match status" value="1"/>
</dbReference>
<dbReference type="InterPro" id="IPR029058">
    <property type="entry name" value="AB_hydrolase_fold"/>
</dbReference>
<dbReference type="Proteomes" id="UP000000305">
    <property type="component" value="Unassembled WGS sequence"/>
</dbReference>
<evidence type="ECO:0000313" key="3">
    <source>
        <dbReference type="EMBL" id="EFX79907.1"/>
    </source>
</evidence>
<dbReference type="PANTHER" id="PTHR12482:SF5">
    <property type="entry name" value="DUF676 DOMAIN-CONTAINING PROTEIN"/>
    <property type="match status" value="1"/>
</dbReference>
<proteinExistence type="inferred from homology"/>
<dbReference type="InterPro" id="IPR007751">
    <property type="entry name" value="DUF676_lipase-like"/>
</dbReference>
<dbReference type="AlphaFoldDB" id="E9GKU7"/>
<dbReference type="PANTHER" id="PTHR12482">
    <property type="entry name" value="LIPASE ROG1-RELATED-RELATED"/>
    <property type="match status" value="1"/>
</dbReference>
<dbReference type="HOGENOM" id="CLU_041064_1_0_1"/>
<accession>E9GKU7</accession>
<dbReference type="InterPro" id="IPR044294">
    <property type="entry name" value="Lipase-like"/>
</dbReference>
<dbReference type="OMA" id="WIMSEPE"/>
<dbReference type="InParanoid" id="E9GKU7"/>
<evidence type="ECO:0000259" key="2">
    <source>
        <dbReference type="Pfam" id="PF05057"/>
    </source>
</evidence>
<dbReference type="EMBL" id="GL732550">
    <property type="protein sequence ID" value="EFX79907.1"/>
    <property type="molecule type" value="Genomic_DNA"/>
</dbReference>
<protein>
    <recommendedName>
        <fullName evidence="2">DUF676 domain-containing protein</fullName>
    </recommendedName>
</protein>
<dbReference type="GO" id="GO:0006629">
    <property type="term" value="P:lipid metabolic process"/>
    <property type="evidence" value="ECO:0000318"/>
    <property type="project" value="GO_Central"/>
</dbReference>
<dbReference type="Pfam" id="PF05057">
    <property type="entry name" value="DUF676"/>
    <property type="match status" value="1"/>
</dbReference>
<dbReference type="KEGG" id="dpx:DAPPUDRAFT_319150"/>
<dbReference type="PhylomeDB" id="E9GKU7"/>
<reference evidence="3 4" key="1">
    <citation type="journal article" date="2011" name="Science">
        <title>The ecoresponsive genome of Daphnia pulex.</title>
        <authorList>
            <person name="Colbourne J.K."/>
            <person name="Pfrender M.E."/>
            <person name="Gilbert D."/>
            <person name="Thomas W.K."/>
            <person name="Tucker A."/>
            <person name="Oakley T.H."/>
            <person name="Tokishita S."/>
            <person name="Aerts A."/>
            <person name="Arnold G.J."/>
            <person name="Basu M.K."/>
            <person name="Bauer D.J."/>
            <person name="Caceres C.E."/>
            <person name="Carmel L."/>
            <person name="Casola C."/>
            <person name="Choi J.H."/>
            <person name="Detter J.C."/>
            <person name="Dong Q."/>
            <person name="Dusheyko S."/>
            <person name="Eads B.D."/>
            <person name="Frohlich T."/>
            <person name="Geiler-Samerotte K.A."/>
            <person name="Gerlach D."/>
            <person name="Hatcher P."/>
            <person name="Jogdeo S."/>
            <person name="Krijgsveld J."/>
            <person name="Kriventseva E.V."/>
            <person name="Kultz D."/>
            <person name="Laforsch C."/>
            <person name="Lindquist E."/>
            <person name="Lopez J."/>
            <person name="Manak J.R."/>
            <person name="Muller J."/>
            <person name="Pangilinan J."/>
            <person name="Patwardhan R.P."/>
            <person name="Pitluck S."/>
            <person name="Pritham E.J."/>
            <person name="Rechtsteiner A."/>
            <person name="Rho M."/>
            <person name="Rogozin I.B."/>
            <person name="Sakarya O."/>
            <person name="Salamov A."/>
            <person name="Schaack S."/>
            <person name="Shapiro H."/>
            <person name="Shiga Y."/>
            <person name="Skalitzky C."/>
            <person name="Smith Z."/>
            <person name="Souvorov A."/>
            <person name="Sung W."/>
            <person name="Tang Z."/>
            <person name="Tsuchiya D."/>
            <person name="Tu H."/>
            <person name="Vos H."/>
            <person name="Wang M."/>
            <person name="Wolf Y.I."/>
            <person name="Yamagata H."/>
            <person name="Yamada T."/>
            <person name="Ye Y."/>
            <person name="Shaw J.R."/>
            <person name="Andrews J."/>
            <person name="Crease T.J."/>
            <person name="Tang H."/>
            <person name="Lucas S.M."/>
            <person name="Robertson H.M."/>
            <person name="Bork P."/>
            <person name="Koonin E.V."/>
            <person name="Zdobnov E.M."/>
            <person name="Grigoriev I.V."/>
            <person name="Lynch M."/>
            <person name="Boore J.L."/>
        </authorList>
    </citation>
    <scope>NUCLEOTIDE SEQUENCE [LARGE SCALE GENOMIC DNA]</scope>
</reference>
<dbReference type="OrthoDB" id="273452at2759"/>
<dbReference type="SUPFAM" id="SSF53474">
    <property type="entry name" value="alpha/beta-Hydrolases"/>
    <property type="match status" value="1"/>
</dbReference>
<dbReference type="eggNOG" id="KOG2205">
    <property type="taxonomic scope" value="Eukaryota"/>
</dbReference>
<evidence type="ECO:0000256" key="1">
    <source>
        <dbReference type="ARBA" id="ARBA00007949"/>
    </source>
</evidence>
<dbReference type="FunFam" id="3.40.50.1820:FF:000004">
    <property type="entry name" value="Protein FAM135A isoform a"/>
    <property type="match status" value="1"/>
</dbReference>
<sequence length="322" mass="36207">MLGDGTLSFLKAKEDFKRQIHFNGTLYSDIHPINPTSPYFHVAEELRPFSPEGLHLIVCVHGLDGNSADLRLVKTYLELVLPGSNLDFLMSERNQGGTFSTFDTMTDRLVSEIFCYLEGNNLNPKRISFVGHSLGTIIIRSALTRPQMRPLLPKLHTFLSLSGPHLGTLYNSSGLVNMGLWLMQRWKKSGSLQQLSLKDAEDPRSSFLYRLARSSELHHFRYVILSASAQDRYVPLHSARVEMCRAAVKDPTVLGTIYQEMVHNILGPLMNNDKVTVVRYDVHHALPSTANALIGRAAHIAVLDSELFIEKFLLVVGSKYFQ</sequence>